<accession>A0A914ECA3</accession>
<dbReference type="WBParaSite" id="ACRNAN_scaffold6798.g28678.t1">
    <property type="protein sequence ID" value="ACRNAN_scaffold6798.g28678.t1"/>
    <property type="gene ID" value="ACRNAN_scaffold6798.g28678"/>
</dbReference>
<reference evidence="2" key="1">
    <citation type="submission" date="2022-11" db="UniProtKB">
        <authorList>
            <consortium name="WormBaseParasite"/>
        </authorList>
    </citation>
    <scope>IDENTIFICATION</scope>
</reference>
<evidence type="ECO:0000313" key="2">
    <source>
        <dbReference type="WBParaSite" id="ACRNAN_scaffold6798.g28678.t1"/>
    </source>
</evidence>
<dbReference type="Proteomes" id="UP000887540">
    <property type="component" value="Unplaced"/>
</dbReference>
<name>A0A914ECA3_9BILA</name>
<dbReference type="AlphaFoldDB" id="A0A914ECA3"/>
<organism evidence="1 2">
    <name type="scientific">Acrobeloides nanus</name>
    <dbReference type="NCBI Taxonomy" id="290746"/>
    <lineage>
        <taxon>Eukaryota</taxon>
        <taxon>Metazoa</taxon>
        <taxon>Ecdysozoa</taxon>
        <taxon>Nematoda</taxon>
        <taxon>Chromadorea</taxon>
        <taxon>Rhabditida</taxon>
        <taxon>Tylenchina</taxon>
        <taxon>Cephalobomorpha</taxon>
        <taxon>Cephaloboidea</taxon>
        <taxon>Cephalobidae</taxon>
        <taxon>Acrobeloides</taxon>
    </lineage>
</organism>
<protein>
    <submittedName>
        <fullName evidence="2">Uncharacterized protein</fullName>
    </submittedName>
</protein>
<evidence type="ECO:0000313" key="1">
    <source>
        <dbReference type="Proteomes" id="UP000887540"/>
    </source>
</evidence>
<sequence>MPPIAKPMPPRAKISKEEDVSQLKLRSSIFTTTVPTKKNISHHRNVTTTDWLLSKMLYHWNKNSPRLMVLNLCKKAAIAMHYRWHDKAANLLKNCGKLINKRRKQLRQQVAGDFYEQKLTVLRRKNRSISNQPSKESQISKNLFEDFNPAPY</sequence>
<proteinExistence type="predicted"/>
<keyword evidence="1" id="KW-1185">Reference proteome</keyword>